<name>A0A2I0IYY2_PUNGR</name>
<dbReference type="Proteomes" id="UP000233551">
    <property type="component" value="Unassembled WGS sequence"/>
</dbReference>
<evidence type="ECO:0000313" key="2">
    <source>
        <dbReference type="EMBL" id="PKI49194.1"/>
    </source>
</evidence>
<feature type="region of interest" description="Disordered" evidence="1">
    <location>
        <begin position="252"/>
        <end position="272"/>
    </location>
</feature>
<proteinExistence type="predicted"/>
<evidence type="ECO:0000313" key="3">
    <source>
        <dbReference type="Proteomes" id="UP000233551"/>
    </source>
</evidence>
<organism evidence="2 3">
    <name type="scientific">Punica granatum</name>
    <name type="common">Pomegranate</name>
    <dbReference type="NCBI Taxonomy" id="22663"/>
    <lineage>
        <taxon>Eukaryota</taxon>
        <taxon>Viridiplantae</taxon>
        <taxon>Streptophyta</taxon>
        <taxon>Embryophyta</taxon>
        <taxon>Tracheophyta</taxon>
        <taxon>Spermatophyta</taxon>
        <taxon>Magnoliopsida</taxon>
        <taxon>eudicotyledons</taxon>
        <taxon>Gunneridae</taxon>
        <taxon>Pentapetalae</taxon>
        <taxon>rosids</taxon>
        <taxon>malvids</taxon>
        <taxon>Myrtales</taxon>
        <taxon>Lythraceae</taxon>
        <taxon>Punica</taxon>
    </lineage>
</organism>
<evidence type="ECO:0000256" key="1">
    <source>
        <dbReference type="SAM" id="MobiDB-lite"/>
    </source>
</evidence>
<reference evidence="2 3" key="1">
    <citation type="submission" date="2017-11" db="EMBL/GenBank/DDBJ databases">
        <title>De-novo sequencing of pomegranate (Punica granatum L.) genome.</title>
        <authorList>
            <person name="Akparov Z."/>
            <person name="Amiraslanov A."/>
            <person name="Hajiyeva S."/>
            <person name="Abbasov M."/>
            <person name="Kaur K."/>
            <person name="Hamwieh A."/>
            <person name="Solovyev V."/>
            <person name="Salamov A."/>
            <person name="Braich B."/>
            <person name="Kosarev P."/>
            <person name="Mahmoud A."/>
            <person name="Hajiyev E."/>
            <person name="Babayeva S."/>
            <person name="Izzatullayeva V."/>
            <person name="Mammadov A."/>
            <person name="Mammadov A."/>
            <person name="Sharifova S."/>
            <person name="Ojaghi J."/>
            <person name="Eynullazada K."/>
            <person name="Bayramov B."/>
            <person name="Abdulazimova A."/>
            <person name="Shahmuradov I."/>
        </authorList>
    </citation>
    <scope>NUCLEOTIDE SEQUENCE [LARGE SCALE GENOMIC DNA]</scope>
    <source>
        <strain evidence="3">cv. AG2017</strain>
        <tissue evidence="2">Leaf</tissue>
    </source>
</reference>
<dbReference type="EMBL" id="PGOL01002266">
    <property type="protein sequence ID" value="PKI49194.1"/>
    <property type="molecule type" value="Genomic_DNA"/>
</dbReference>
<keyword evidence="3" id="KW-1185">Reference proteome</keyword>
<dbReference type="AlphaFoldDB" id="A0A2I0IYY2"/>
<accession>A0A2I0IYY2</accession>
<gene>
    <name evidence="2" type="ORF">CRG98_030412</name>
</gene>
<sequence length="300" mass="32631">MDVCGLGGLLLLDGGTSWSGPFPVEEQGKRPKKSSRGCVNTRITLRFDQRVPVKEDKEDDTSGKCEVEFVVRNMGEPMGNPHVQRAAHRCHAWRIFVSENPVIIILGWLDRNQGPHKCTFLGCGMLSWMHVALTVGWWPQRWASKAHSLVEGSTRLVIPVAGGLGHALSVEAVACDLYGGRVSSKHVEGVLNRAERHTRGTGGVLSQAVVRSVARRALARGTEGVHSVARGVRSVARRRVHRARRECARSYGDEFSRAKGRAQSGGDALGPTAISRTILSSKDPSVRSDPILDSPELALL</sequence>
<protein>
    <submittedName>
        <fullName evidence="2">Uncharacterized protein</fullName>
    </submittedName>
</protein>
<comment type="caution">
    <text evidence="2">The sequence shown here is derived from an EMBL/GenBank/DDBJ whole genome shotgun (WGS) entry which is preliminary data.</text>
</comment>